<feature type="transmembrane region" description="Helical" evidence="9">
    <location>
        <begin position="104"/>
        <end position="127"/>
    </location>
</feature>
<evidence type="ECO:0000256" key="1">
    <source>
        <dbReference type="ARBA" id="ARBA00004651"/>
    </source>
</evidence>
<feature type="compositionally biased region" description="Polar residues" evidence="8">
    <location>
        <begin position="29"/>
        <end position="43"/>
    </location>
</feature>
<name>A0A511KP63_RHOTO</name>
<sequence>MAHNQSRLIETPQRAVTRPSDSAEETLVGRTSSSDTAAQTENGSVEKEVSRGSMGHHPLFADKARGIRLRALRFTASWYSVTMGTGIINTLLFDLPWENAHPTFRAIGSAFLIFDMALFLTFSILTITRYTLYPKIFVAMLQHETHSLFLGCIPMGFVTIISGIAATGHEYGLPTLDAALVLYWISVGMSMLTAFGIPFVMFTQHKHTSETLTAAWLLPIVPLITEAAVGSTLCKLLLAQNRHTYCLTLLIASYLCAGIGMLLAATVIVLYLQRLLLHHLPPREVIVSSWLPVGPIGQGGFALIELGQVATKLFPLIASPSRPALDFLGPAMLGSAVLTGLLLWGLGIWFAFLAIVSIAAQFTRTGTEGAGTAIFNMGVCSTIMTFSVFSLWCLVFVPTCIGFFRGTLFAAPCLQALPKEYVEKLAPAEGGPRLRQEEKQAQAGA</sequence>
<evidence type="ECO:0000256" key="5">
    <source>
        <dbReference type="ARBA" id="ARBA00022692"/>
    </source>
</evidence>
<gene>
    <name evidence="10" type="ORF">Rt10032_c19g6180</name>
</gene>
<keyword evidence="4" id="KW-1003">Cell membrane</keyword>
<evidence type="ECO:0000313" key="10">
    <source>
        <dbReference type="EMBL" id="GEM12163.1"/>
    </source>
</evidence>
<comment type="subcellular location">
    <subcellularLocation>
        <location evidence="1">Cell membrane</location>
        <topology evidence="1">Multi-pass membrane protein</topology>
    </subcellularLocation>
</comment>
<keyword evidence="3" id="KW-0813">Transport</keyword>
<dbReference type="AlphaFoldDB" id="A0A511KP63"/>
<keyword evidence="6 9" id="KW-1133">Transmembrane helix</keyword>
<keyword evidence="5 9" id="KW-0812">Transmembrane</keyword>
<dbReference type="GO" id="GO:0005886">
    <property type="term" value="C:plasma membrane"/>
    <property type="evidence" value="ECO:0007669"/>
    <property type="project" value="UniProtKB-SubCell"/>
</dbReference>
<dbReference type="Proteomes" id="UP000321518">
    <property type="component" value="Unassembled WGS sequence"/>
</dbReference>
<feature type="transmembrane region" description="Helical" evidence="9">
    <location>
        <begin position="71"/>
        <end position="92"/>
    </location>
</feature>
<evidence type="ECO:0000256" key="3">
    <source>
        <dbReference type="ARBA" id="ARBA00022448"/>
    </source>
</evidence>
<evidence type="ECO:0000256" key="8">
    <source>
        <dbReference type="SAM" id="MobiDB-lite"/>
    </source>
</evidence>
<feature type="transmembrane region" description="Helical" evidence="9">
    <location>
        <begin position="148"/>
        <end position="169"/>
    </location>
</feature>
<keyword evidence="7 9" id="KW-0472">Membrane</keyword>
<dbReference type="GO" id="GO:0000319">
    <property type="term" value="F:sulfite transmembrane transporter activity"/>
    <property type="evidence" value="ECO:0007669"/>
    <property type="project" value="TreeGrafter"/>
</dbReference>
<feature type="transmembrane region" description="Helical" evidence="9">
    <location>
        <begin position="250"/>
        <end position="272"/>
    </location>
</feature>
<feature type="transmembrane region" description="Helical" evidence="9">
    <location>
        <begin position="341"/>
        <end position="362"/>
    </location>
</feature>
<comment type="caution">
    <text evidence="10">The sequence shown here is derived from an EMBL/GenBank/DDBJ whole genome shotgun (WGS) entry which is preliminary data.</text>
</comment>
<feature type="transmembrane region" description="Helical" evidence="9">
    <location>
        <begin position="181"/>
        <end position="202"/>
    </location>
</feature>
<comment type="similarity">
    <text evidence="2">Belongs to the tellurite-resistance/dicarboxylate transporter (TDT) family.</text>
</comment>
<evidence type="ECO:0000256" key="2">
    <source>
        <dbReference type="ARBA" id="ARBA00008566"/>
    </source>
</evidence>
<dbReference type="EMBL" id="BJWK01000019">
    <property type="protein sequence ID" value="GEM12163.1"/>
    <property type="molecule type" value="Genomic_DNA"/>
</dbReference>
<feature type="transmembrane region" description="Helical" evidence="9">
    <location>
        <begin position="214"/>
        <end position="238"/>
    </location>
</feature>
<evidence type="ECO:0000313" key="11">
    <source>
        <dbReference type="Proteomes" id="UP000321518"/>
    </source>
</evidence>
<proteinExistence type="inferred from homology"/>
<evidence type="ECO:0000256" key="7">
    <source>
        <dbReference type="ARBA" id="ARBA00023136"/>
    </source>
</evidence>
<dbReference type="PANTHER" id="PTHR31686:SF1">
    <property type="entry name" value="SULFITE EFFLUX PUMP SSU1"/>
    <property type="match status" value="1"/>
</dbReference>
<evidence type="ECO:0000256" key="4">
    <source>
        <dbReference type="ARBA" id="ARBA00022475"/>
    </source>
</evidence>
<accession>A0A511KP63</accession>
<dbReference type="InterPro" id="IPR038665">
    <property type="entry name" value="Voltage-dep_anion_channel_sf"/>
</dbReference>
<dbReference type="PANTHER" id="PTHR31686">
    <property type="match status" value="1"/>
</dbReference>
<evidence type="ECO:0000256" key="9">
    <source>
        <dbReference type="SAM" id="Phobius"/>
    </source>
</evidence>
<protein>
    <submittedName>
        <fullName evidence="10">Sulphite efflux pump protein</fullName>
    </submittedName>
</protein>
<organism evidence="10 11">
    <name type="scientific">Rhodotorula toruloides</name>
    <name type="common">Yeast</name>
    <name type="synonym">Rhodosporidium toruloides</name>
    <dbReference type="NCBI Taxonomy" id="5286"/>
    <lineage>
        <taxon>Eukaryota</taxon>
        <taxon>Fungi</taxon>
        <taxon>Dikarya</taxon>
        <taxon>Basidiomycota</taxon>
        <taxon>Pucciniomycotina</taxon>
        <taxon>Microbotryomycetes</taxon>
        <taxon>Sporidiobolales</taxon>
        <taxon>Sporidiobolaceae</taxon>
        <taxon>Rhodotorula</taxon>
    </lineage>
</organism>
<dbReference type="OrthoDB" id="1099at2759"/>
<feature type="region of interest" description="Disordered" evidence="8">
    <location>
        <begin position="1"/>
        <end position="56"/>
    </location>
</feature>
<dbReference type="Gene3D" id="1.50.10.150">
    <property type="entry name" value="Voltage-dependent anion channel"/>
    <property type="match status" value="1"/>
</dbReference>
<feature type="transmembrane region" description="Helical" evidence="9">
    <location>
        <begin position="374"/>
        <end position="397"/>
    </location>
</feature>
<reference evidence="10 11" key="1">
    <citation type="submission" date="2019-07" db="EMBL/GenBank/DDBJ databases">
        <title>Rhodotorula toruloides NBRC10032 genome sequencing.</title>
        <authorList>
            <person name="Shida Y."/>
            <person name="Takaku H."/>
            <person name="Ogasawara W."/>
            <person name="Mori K."/>
        </authorList>
    </citation>
    <scope>NUCLEOTIDE SEQUENCE [LARGE SCALE GENOMIC DNA]</scope>
    <source>
        <strain evidence="10 11">NBRC10032</strain>
    </source>
</reference>
<evidence type="ECO:0000256" key="6">
    <source>
        <dbReference type="ARBA" id="ARBA00022989"/>
    </source>
</evidence>
<dbReference type="InterPro" id="IPR051629">
    <property type="entry name" value="Sulfite_efflux_TDT"/>
</dbReference>
<dbReference type="InterPro" id="IPR004695">
    <property type="entry name" value="SLAC1/Mae1/Ssu1/TehA"/>
</dbReference>
<dbReference type="Pfam" id="PF03595">
    <property type="entry name" value="SLAC1"/>
    <property type="match status" value="1"/>
</dbReference>